<proteinExistence type="inferred from homology"/>
<feature type="transmembrane region" description="Helical" evidence="11">
    <location>
        <begin position="12"/>
        <end position="33"/>
    </location>
</feature>
<dbReference type="InterPro" id="IPR033479">
    <property type="entry name" value="dCache_1"/>
</dbReference>
<dbReference type="PROSITE" id="PS50885">
    <property type="entry name" value="HAMP"/>
    <property type="match status" value="1"/>
</dbReference>
<evidence type="ECO:0000313" key="14">
    <source>
        <dbReference type="EMBL" id="ADH98266.1"/>
    </source>
</evidence>
<keyword evidence="15" id="KW-1185">Reference proteome</keyword>
<dbReference type="Proteomes" id="UP000000271">
    <property type="component" value="Chromosome"/>
</dbReference>
<evidence type="ECO:0000259" key="13">
    <source>
        <dbReference type="PROSITE" id="PS50885"/>
    </source>
</evidence>
<dbReference type="KEGG" id="bse:Bsel_0736"/>
<name>D6XYV8_BACIE</name>
<evidence type="ECO:0000313" key="15">
    <source>
        <dbReference type="Proteomes" id="UP000000271"/>
    </source>
</evidence>
<dbReference type="HOGENOM" id="CLU_000445_107_19_9"/>
<evidence type="ECO:0000256" key="8">
    <source>
        <dbReference type="ARBA" id="ARBA00029447"/>
    </source>
</evidence>
<dbReference type="AlphaFoldDB" id="D6XYV8"/>
<dbReference type="eggNOG" id="COG0840">
    <property type="taxonomic scope" value="Bacteria"/>
</dbReference>
<evidence type="ECO:0000256" key="1">
    <source>
        <dbReference type="ARBA" id="ARBA00004651"/>
    </source>
</evidence>
<evidence type="ECO:0000256" key="5">
    <source>
        <dbReference type="ARBA" id="ARBA00022989"/>
    </source>
</evidence>
<dbReference type="GO" id="GO:0007165">
    <property type="term" value="P:signal transduction"/>
    <property type="evidence" value="ECO:0007669"/>
    <property type="project" value="UniProtKB-KW"/>
</dbReference>
<dbReference type="CDD" id="cd06225">
    <property type="entry name" value="HAMP"/>
    <property type="match status" value="1"/>
</dbReference>
<evidence type="ECO:0000256" key="2">
    <source>
        <dbReference type="ARBA" id="ARBA00022475"/>
    </source>
</evidence>
<comment type="subcellular location">
    <subcellularLocation>
        <location evidence="1">Cell membrane</location>
        <topology evidence="1">Multi-pass membrane protein</topology>
    </subcellularLocation>
</comment>
<dbReference type="Gene3D" id="3.30.450.20">
    <property type="entry name" value="PAS domain"/>
    <property type="match status" value="1"/>
</dbReference>
<keyword evidence="4 11" id="KW-0812">Transmembrane</keyword>
<evidence type="ECO:0000256" key="10">
    <source>
        <dbReference type="SAM" id="MobiDB-lite"/>
    </source>
</evidence>
<dbReference type="Pfam" id="PF00015">
    <property type="entry name" value="MCPsignal"/>
    <property type="match status" value="1"/>
</dbReference>
<feature type="domain" description="Methyl-accepting transducer" evidence="12">
    <location>
        <begin position="406"/>
        <end position="663"/>
    </location>
</feature>
<dbReference type="OrthoDB" id="9760371at2"/>
<keyword evidence="5 11" id="KW-1133">Transmembrane helix</keyword>
<gene>
    <name evidence="14" type="ordered locus">Bsel_0736</name>
</gene>
<feature type="compositionally biased region" description="Polar residues" evidence="10">
    <location>
        <begin position="652"/>
        <end position="663"/>
    </location>
</feature>
<dbReference type="STRING" id="439292.Bsel_0736"/>
<evidence type="ECO:0000256" key="3">
    <source>
        <dbReference type="ARBA" id="ARBA00022500"/>
    </source>
</evidence>
<keyword evidence="7 9" id="KW-0807">Transducer</keyword>
<accession>D6XYV8</accession>
<keyword evidence="6 11" id="KW-0472">Membrane</keyword>
<keyword evidence="3" id="KW-0145">Chemotaxis</keyword>
<protein>
    <submittedName>
        <fullName evidence="14">Methyl-accepting chemotaxis sensory transducer</fullName>
    </submittedName>
</protein>
<dbReference type="InterPro" id="IPR004089">
    <property type="entry name" value="MCPsignal_dom"/>
</dbReference>
<feature type="transmembrane region" description="Helical" evidence="11">
    <location>
        <begin position="311"/>
        <end position="334"/>
    </location>
</feature>
<dbReference type="EMBL" id="CP001791">
    <property type="protein sequence ID" value="ADH98266.1"/>
    <property type="molecule type" value="Genomic_DNA"/>
</dbReference>
<keyword evidence="2" id="KW-1003">Cell membrane</keyword>
<reference evidence="14" key="1">
    <citation type="submission" date="2009-10" db="EMBL/GenBank/DDBJ databases">
        <title>Complete sequence of Bacillus selenitireducens MLS10.</title>
        <authorList>
            <consortium name="US DOE Joint Genome Institute"/>
            <person name="Lucas S."/>
            <person name="Copeland A."/>
            <person name="Lapidus A."/>
            <person name="Glavina del Rio T."/>
            <person name="Dalin E."/>
            <person name="Tice H."/>
            <person name="Bruce D."/>
            <person name="Goodwin L."/>
            <person name="Pitluck S."/>
            <person name="Sims D."/>
            <person name="Brettin T."/>
            <person name="Detter J.C."/>
            <person name="Han C."/>
            <person name="Larimer F."/>
            <person name="Land M."/>
            <person name="Hauser L."/>
            <person name="Kyrpides N."/>
            <person name="Ovchinnikova G."/>
            <person name="Stolz J."/>
        </authorList>
    </citation>
    <scope>NUCLEOTIDE SEQUENCE [LARGE SCALE GENOMIC DNA]</scope>
    <source>
        <strain evidence="14">MLS10</strain>
    </source>
</reference>
<organism evidence="14 15">
    <name type="scientific">Bacillus selenitireducens (strain ATCC 700615 / DSM 15326 / MLS10)</name>
    <dbReference type="NCBI Taxonomy" id="439292"/>
    <lineage>
        <taxon>Bacteria</taxon>
        <taxon>Bacillati</taxon>
        <taxon>Bacillota</taxon>
        <taxon>Bacilli</taxon>
        <taxon>Bacillales</taxon>
        <taxon>Bacillaceae</taxon>
        <taxon>Salisediminibacterium</taxon>
    </lineage>
</organism>
<feature type="region of interest" description="Disordered" evidence="10">
    <location>
        <begin position="652"/>
        <end position="671"/>
    </location>
</feature>
<dbReference type="PROSITE" id="PS50111">
    <property type="entry name" value="CHEMOTAXIS_TRANSDUC_2"/>
    <property type="match status" value="1"/>
</dbReference>
<dbReference type="InterPro" id="IPR003660">
    <property type="entry name" value="HAMP_dom"/>
</dbReference>
<evidence type="ECO:0000259" key="12">
    <source>
        <dbReference type="PROSITE" id="PS50111"/>
    </source>
</evidence>
<dbReference type="GO" id="GO:0005886">
    <property type="term" value="C:plasma membrane"/>
    <property type="evidence" value="ECO:0007669"/>
    <property type="project" value="UniProtKB-SubCell"/>
</dbReference>
<dbReference type="SMART" id="SM00304">
    <property type="entry name" value="HAMP"/>
    <property type="match status" value="1"/>
</dbReference>
<dbReference type="RefSeq" id="WP_013171695.1">
    <property type="nucleotide sequence ID" value="NC_014219.1"/>
</dbReference>
<evidence type="ECO:0000256" key="11">
    <source>
        <dbReference type="SAM" id="Phobius"/>
    </source>
</evidence>
<comment type="similarity">
    <text evidence="8">Belongs to the methyl-accepting chemotaxis (MCP) protein family.</text>
</comment>
<feature type="domain" description="HAMP" evidence="13">
    <location>
        <begin position="332"/>
        <end position="387"/>
    </location>
</feature>
<dbReference type="PANTHER" id="PTHR32089">
    <property type="entry name" value="METHYL-ACCEPTING CHEMOTAXIS PROTEIN MCPB"/>
    <property type="match status" value="1"/>
</dbReference>
<dbReference type="Pfam" id="PF02743">
    <property type="entry name" value="dCache_1"/>
    <property type="match status" value="1"/>
</dbReference>
<dbReference type="GO" id="GO:0006935">
    <property type="term" value="P:chemotaxis"/>
    <property type="evidence" value="ECO:0007669"/>
    <property type="project" value="UniProtKB-KW"/>
</dbReference>
<dbReference type="SUPFAM" id="SSF58104">
    <property type="entry name" value="Methyl-accepting chemotaxis protein (MCP) signaling domain"/>
    <property type="match status" value="1"/>
</dbReference>
<evidence type="ECO:0000256" key="7">
    <source>
        <dbReference type="ARBA" id="ARBA00023224"/>
    </source>
</evidence>
<dbReference type="PANTHER" id="PTHR32089:SF112">
    <property type="entry name" value="LYSOZYME-LIKE PROTEIN-RELATED"/>
    <property type="match status" value="1"/>
</dbReference>
<evidence type="ECO:0000256" key="4">
    <source>
        <dbReference type="ARBA" id="ARBA00022692"/>
    </source>
</evidence>
<dbReference type="SMART" id="SM00283">
    <property type="entry name" value="MA"/>
    <property type="match status" value="1"/>
</dbReference>
<dbReference type="Gene3D" id="1.10.287.950">
    <property type="entry name" value="Methyl-accepting chemotaxis protein"/>
    <property type="match status" value="1"/>
</dbReference>
<sequence>MRNLKMRYKLIVMFVVAGLVPMIVLAGLLYMYASDQLEEGVLRANSTFFTLKSGEINEFYQERQGDGLVLANTADVYEGLDALEAEGAASAEWQEQYGLIEGLFDIAIQEYGFRDIFLSDRSGQVVLASAYQNELEGNNLGDRPYIERSLGGEQTWSELFFSDFIDDYAIVLSTPVYEGGGQGTIAGSVNILIDQTQMDRIVHQDIEQLGLSGDAYIVNRDGLLLTNTRLGEYREDAAMVESVQTEITDSLRGSIEAVEESAFFSGVYDDYLGEAVLGSGGLVTVGDMPAALIVEVDQDEALASLGVMRSITFGLVGVAAVAGIGLAFYFALMISRPLTAVMKRAEQISSLDLTENMPGKLTAQKDEIGQICSALQGISESLRTTIREVMDSSAQVSSSSEELTATSEQSAKAAEEVARAIEEIASGASDQARSAETGAGKTGALGEVIEKDQQYMQELNEASERINETVTEGLDVMAGLAKASEESGHQTKLVQEGIEKTNQSAAEISEASKVIAEIADQTNLLALNAAIEAARAGNAGKGFAVVADEIRKLAEQSTASTSRIDGIVNGLQSNASEAVAIMGNVSKVLNTQTEKVTESRAMFERIAEAMQLNRSRIEALNVSGEEMERMKGDILDTMQHLAAIAEENAASSQEVSASMEEQTASVQEVSSASEELSQLAEALQLSVSRFKL</sequence>
<evidence type="ECO:0000256" key="9">
    <source>
        <dbReference type="PROSITE-ProRule" id="PRU00284"/>
    </source>
</evidence>
<evidence type="ECO:0000256" key="6">
    <source>
        <dbReference type="ARBA" id="ARBA00023136"/>
    </source>
</evidence>